<reference evidence="1" key="1">
    <citation type="journal article" date="2020" name="Ecol. Evol.">
        <title>Genome structure and content of the rice root-knot nematode (Meloidogyne graminicola).</title>
        <authorList>
            <person name="Phan N.T."/>
            <person name="Danchin E.G.J."/>
            <person name="Klopp C."/>
            <person name="Perfus-Barbeoch L."/>
            <person name="Kozlowski D.K."/>
            <person name="Koutsovoulos G.D."/>
            <person name="Lopez-Roques C."/>
            <person name="Bouchez O."/>
            <person name="Zahm M."/>
            <person name="Besnard G."/>
            <person name="Bellafiore S."/>
        </authorList>
    </citation>
    <scope>NUCLEOTIDE SEQUENCE</scope>
    <source>
        <strain evidence="1">VN-18</strain>
    </source>
</reference>
<accession>A0A8S9ZQH0</accession>
<evidence type="ECO:0000313" key="2">
    <source>
        <dbReference type="Proteomes" id="UP000605970"/>
    </source>
</evidence>
<evidence type="ECO:0000313" key="1">
    <source>
        <dbReference type="EMBL" id="KAF7635422.1"/>
    </source>
</evidence>
<comment type="caution">
    <text evidence="1">The sequence shown here is derived from an EMBL/GenBank/DDBJ whole genome shotgun (WGS) entry which is preliminary data.</text>
</comment>
<dbReference type="Proteomes" id="UP000605970">
    <property type="component" value="Unassembled WGS sequence"/>
</dbReference>
<keyword evidence="2" id="KW-1185">Reference proteome</keyword>
<name>A0A8S9ZQH0_9BILA</name>
<protein>
    <submittedName>
        <fullName evidence="1">Uncharacterized protein</fullName>
    </submittedName>
</protein>
<proteinExistence type="predicted"/>
<dbReference type="AlphaFoldDB" id="A0A8S9ZQH0"/>
<gene>
    <name evidence="1" type="ORF">Mgra_00005241</name>
</gene>
<organism evidence="1 2">
    <name type="scientific">Meloidogyne graminicola</name>
    <dbReference type="NCBI Taxonomy" id="189291"/>
    <lineage>
        <taxon>Eukaryota</taxon>
        <taxon>Metazoa</taxon>
        <taxon>Ecdysozoa</taxon>
        <taxon>Nematoda</taxon>
        <taxon>Chromadorea</taxon>
        <taxon>Rhabditida</taxon>
        <taxon>Tylenchina</taxon>
        <taxon>Tylenchomorpha</taxon>
        <taxon>Tylenchoidea</taxon>
        <taxon>Meloidogynidae</taxon>
        <taxon>Meloidogyninae</taxon>
        <taxon>Meloidogyne</taxon>
    </lineage>
</organism>
<sequence>MDCYYYYFILPLFNISQDYSGRFINRLLVM</sequence>
<dbReference type="EMBL" id="JABEBT010000043">
    <property type="protein sequence ID" value="KAF7635422.1"/>
    <property type="molecule type" value="Genomic_DNA"/>
</dbReference>